<dbReference type="SUPFAM" id="SSF52172">
    <property type="entry name" value="CheY-like"/>
    <property type="match status" value="1"/>
</dbReference>
<keyword evidence="1 11" id="KW-0597">Phosphoprotein</keyword>
<reference evidence="15 16" key="1">
    <citation type="submission" date="2015-10" db="EMBL/GenBank/DDBJ databases">
        <title>Pseudomonas helleri sp. nov. and Pseudomonas weihenstephanensis sp. nov., isolated from raw cows milk.</title>
        <authorList>
            <person name="Von Neubeck M."/>
            <person name="Huptas C."/>
            <person name="Wenning M."/>
            <person name="Scherer S."/>
        </authorList>
    </citation>
    <scope>NUCLEOTIDE SEQUENCE [LARGE SCALE GENOMIC DNA]</scope>
    <source>
        <strain evidence="15 16">BSTT44</strain>
    </source>
</reference>
<feature type="modified residue" description="4-aspartylphosphate" evidence="11">
    <location>
        <position position="52"/>
    </location>
</feature>
<evidence type="ECO:0000313" key="16">
    <source>
        <dbReference type="Proteomes" id="UP000050342"/>
    </source>
</evidence>
<evidence type="ECO:0000256" key="9">
    <source>
        <dbReference type="ARBA" id="ARBA00060514"/>
    </source>
</evidence>
<dbReference type="InterPro" id="IPR058031">
    <property type="entry name" value="AAA_lid_NorR"/>
</dbReference>
<evidence type="ECO:0000259" key="14">
    <source>
        <dbReference type="PROSITE" id="PS50110"/>
    </source>
</evidence>
<evidence type="ECO:0000256" key="6">
    <source>
        <dbReference type="ARBA" id="ARBA00023015"/>
    </source>
</evidence>
<dbReference type="GO" id="GO:0042121">
    <property type="term" value="P:alginic acid biosynthetic process"/>
    <property type="evidence" value="ECO:0007669"/>
    <property type="project" value="UniProtKB-KW"/>
</dbReference>
<keyword evidence="4" id="KW-0016">Alginate biosynthesis</keyword>
<evidence type="ECO:0000256" key="8">
    <source>
        <dbReference type="ARBA" id="ARBA00023163"/>
    </source>
</evidence>
<gene>
    <name evidence="15" type="ORF">AQS70_06000</name>
</gene>
<evidence type="ECO:0000256" key="11">
    <source>
        <dbReference type="PROSITE-ProRule" id="PRU00169"/>
    </source>
</evidence>
<keyword evidence="7" id="KW-0238">DNA-binding</keyword>
<keyword evidence="16" id="KW-1185">Reference proteome</keyword>
<dbReference type="CDD" id="cd00009">
    <property type="entry name" value="AAA"/>
    <property type="match status" value="1"/>
</dbReference>
<keyword evidence="5" id="KW-0902">Two-component regulatory system</keyword>
<evidence type="ECO:0000256" key="5">
    <source>
        <dbReference type="ARBA" id="ARBA00023012"/>
    </source>
</evidence>
<name>A0A0Q0T518_9PSED</name>
<keyword evidence="6" id="KW-0805">Transcription regulation</keyword>
<evidence type="ECO:0000256" key="4">
    <source>
        <dbReference type="ARBA" id="ARBA00022841"/>
    </source>
</evidence>
<feature type="compositionally biased region" description="Polar residues" evidence="12">
    <location>
        <begin position="131"/>
        <end position="141"/>
    </location>
</feature>
<dbReference type="InterPro" id="IPR002078">
    <property type="entry name" value="Sigma_54_int"/>
</dbReference>
<dbReference type="InterPro" id="IPR025944">
    <property type="entry name" value="Sigma_54_int_dom_CS"/>
</dbReference>
<dbReference type="AlphaFoldDB" id="A0A0Q0T518"/>
<dbReference type="GO" id="GO:0000160">
    <property type="term" value="P:phosphorelay signal transduction system"/>
    <property type="evidence" value="ECO:0007669"/>
    <property type="project" value="UniProtKB-KW"/>
</dbReference>
<dbReference type="OrthoDB" id="9804019at2"/>
<evidence type="ECO:0000259" key="13">
    <source>
        <dbReference type="PROSITE" id="PS50045"/>
    </source>
</evidence>
<dbReference type="SUPFAM" id="SSF52540">
    <property type="entry name" value="P-loop containing nucleoside triphosphate hydrolases"/>
    <property type="match status" value="1"/>
</dbReference>
<evidence type="ECO:0000256" key="3">
    <source>
        <dbReference type="ARBA" id="ARBA00022840"/>
    </source>
</evidence>
<protein>
    <recommendedName>
        <fullName evidence="10">Alginate biosynthesis transcriptional regulatory protein AlgB</fullName>
    </recommendedName>
</protein>
<dbReference type="PROSITE" id="PS00688">
    <property type="entry name" value="SIGMA54_INTERACT_3"/>
    <property type="match status" value="1"/>
</dbReference>
<dbReference type="PROSITE" id="PS50045">
    <property type="entry name" value="SIGMA54_INTERACT_4"/>
    <property type="match status" value="1"/>
</dbReference>
<dbReference type="Pfam" id="PF25601">
    <property type="entry name" value="AAA_lid_14"/>
    <property type="match status" value="1"/>
</dbReference>
<feature type="domain" description="Sigma-54 factor interaction" evidence="13">
    <location>
        <begin position="148"/>
        <end position="377"/>
    </location>
</feature>
<evidence type="ECO:0000256" key="7">
    <source>
        <dbReference type="ARBA" id="ARBA00023125"/>
    </source>
</evidence>
<dbReference type="CDD" id="cd00156">
    <property type="entry name" value="REC"/>
    <property type="match status" value="1"/>
</dbReference>
<comment type="pathway">
    <text evidence="9">Glycan biosynthesis; alginate biosynthesis [regulation].</text>
</comment>
<dbReference type="InterPro" id="IPR025943">
    <property type="entry name" value="Sigma_54_int_dom_ATP-bd_2"/>
</dbReference>
<dbReference type="Gene3D" id="3.40.50.300">
    <property type="entry name" value="P-loop containing nucleotide triphosphate hydrolases"/>
    <property type="match status" value="1"/>
</dbReference>
<dbReference type="Proteomes" id="UP000050342">
    <property type="component" value="Unassembled WGS sequence"/>
</dbReference>
<keyword evidence="8" id="KW-0804">Transcription</keyword>
<dbReference type="PROSITE" id="PS50110">
    <property type="entry name" value="RESPONSE_REGULATORY"/>
    <property type="match status" value="1"/>
</dbReference>
<dbReference type="Pfam" id="PF00158">
    <property type="entry name" value="Sigma54_activat"/>
    <property type="match status" value="1"/>
</dbReference>
<dbReference type="InterPro" id="IPR003593">
    <property type="entry name" value="AAA+_ATPase"/>
</dbReference>
<dbReference type="InterPro" id="IPR001789">
    <property type="entry name" value="Sig_transdc_resp-reg_receiver"/>
</dbReference>
<proteinExistence type="predicted"/>
<dbReference type="PANTHER" id="PTHR32071:SF117">
    <property type="entry name" value="PTS-DEPENDENT DIHYDROXYACETONE KINASE OPERON REGULATORY PROTEIN-RELATED"/>
    <property type="match status" value="1"/>
</dbReference>
<evidence type="ECO:0000313" key="15">
    <source>
        <dbReference type="EMBL" id="KQB55142.1"/>
    </source>
</evidence>
<organism evidence="15 16">
    <name type="scientific">Pseudomonas endophytica</name>
    <dbReference type="NCBI Taxonomy" id="1563157"/>
    <lineage>
        <taxon>Bacteria</taxon>
        <taxon>Pseudomonadati</taxon>
        <taxon>Pseudomonadota</taxon>
        <taxon>Gammaproteobacteria</taxon>
        <taxon>Pseudomonadales</taxon>
        <taxon>Pseudomonadaceae</taxon>
        <taxon>Pseudomonas</taxon>
    </lineage>
</organism>
<feature type="region of interest" description="Disordered" evidence="12">
    <location>
        <begin position="120"/>
        <end position="141"/>
    </location>
</feature>
<dbReference type="GO" id="GO:0003677">
    <property type="term" value="F:DNA binding"/>
    <property type="evidence" value="ECO:0007669"/>
    <property type="project" value="UniProtKB-KW"/>
</dbReference>
<dbReference type="PROSITE" id="PS00675">
    <property type="entry name" value="SIGMA54_INTERACT_1"/>
    <property type="match status" value="1"/>
</dbReference>
<dbReference type="GO" id="GO:0005524">
    <property type="term" value="F:ATP binding"/>
    <property type="evidence" value="ECO:0007669"/>
    <property type="project" value="UniProtKB-KW"/>
</dbReference>
<sequence>MPHILIVEDETIIRSALRRLLERNQYQVSEAGSVQEAQERFSIPSFDLIVSDLRLPGAPGTELIKLGQGKPVLIMTSYASLRSAVDSMKMGAVDYIAKPFDHDEMLQAVSRILRDRQNLQSTAVDRPASKPGNTDKNTVDNSNAEIGIIGSCPPMLDMYSKIRKVAPTDSNVLVQGESGTGKELVARALHNLSKRAKAPMISVNCAAIPESLIESELFGHEKGAFTGASAGRAGLVEAADGGTLFLDEIGELPLEAQARLLRVLQEGEIRRVGSVQSQKVDVRLIAATHRDLKNLAKVGQFREDLYYRLHVIALKLPALRERGADVNDIARAFLARQSARIGRTDLKFAPDAERAISQYSWPGNVRELENAVERAVILCESPEISADLLGIDIELSDLQDDFIGLAPQQSISSGNTSLDPTEDLSLEDYFQHFVLEHQDHMTETELARKLGVSRKCLWERRQRLGIPRRKTGVASEN</sequence>
<dbReference type="SMART" id="SM00448">
    <property type="entry name" value="REC"/>
    <property type="match status" value="1"/>
</dbReference>
<dbReference type="STRING" id="1563157.AQS70_06000"/>
<dbReference type="PANTHER" id="PTHR32071">
    <property type="entry name" value="TRANSCRIPTIONAL REGULATORY PROTEIN"/>
    <property type="match status" value="1"/>
</dbReference>
<dbReference type="PROSITE" id="PS00676">
    <property type="entry name" value="SIGMA54_INTERACT_2"/>
    <property type="match status" value="1"/>
</dbReference>
<accession>A0A0Q0T518</accession>
<dbReference type="FunFam" id="3.40.50.300:FF:000006">
    <property type="entry name" value="DNA-binding transcriptional regulator NtrC"/>
    <property type="match status" value="1"/>
</dbReference>
<dbReference type="GO" id="GO:0006355">
    <property type="term" value="P:regulation of DNA-templated transcription"/>
    <property type="evidence" value="ECO:0007669"/>
    <property type="project" value="InterPro"/>
</dbReference>
<evidence type="ECO:0000256" key="10">
    <source>
        <dbReference type="ARBA" id="ARBA00073743"/>
    </source>
</evidence>
<dbReference type="InterPro" id="IPR011006">
    <property type="entry name" value="CheY-like_superfamily"/>
</dbReference>
<dbReference type="SMART" id="SM00382">
    <property type="entry name" value="AAA"/>
    <property type="match status" value="1"/>
</dbReference>
<comment type="caution">
    <text evidence="15">The sequence shown here is derived from an EMBL/GenBank/DDBJ whole genome shotgun (WGS) entry which is preliminary data.</text>
</comment>
<evidence type="ECO:0000256" key="12">
    <source>
        <dbReference type="SAM" id="MobiDB-lite"/>
    </source>
</evidence>
<dbReference type="Gene3D" id="1.10.8.60">
    <property type="match status" value="1"/>
</dbReference>
<evidence type="ECO:0000256" key="2">
    <source>
        <dbReference type="ARBA" id="ARBA00022741"/>
    </source>
</evidence>
<dbReference type="EMBL" id="LLWH01000024">
    <property type="protein sequence ID" value="KQB55142.1"/>
    <property type="molecule type" value="Genomic_DNA"/>
</dbReference>
<dbReference type="InterPro" id="IPR025662">
    <property type="entry name" value="Sigma_54_int_dom_ATP-bd_1"/>
</dbReference>
<keyword evidence="2" id="KW-0547">Nucleotide-binding</keyword>
<dbReference type="InterPro" id="IPR027417">
    <property type="entry name" value="P-loop_NTPase"/>
</dbReference>
<keyword evidence="3" id="KW-0067">ATP-binding</keyword>
<dbReference type="Gene3D" id="3.40.50.2300">
    <property type="match status" value="1"/>
</dbReference>
<feature type="domain" description="Response regulatory" evidence="14">
    <location>
        <begin position="3"/>
        <end position="113"/>
    </location>
</feature>
<dbReference type="RefSeq" id="WP_055101495.1">
    <property type="nucleotide sequence ID" value="NZ_LLWH01000024.1"/>
</dbReference>
<dbReference type="Pfam" id="PF00072">
    <property type="entry name" value="Response_reg"/>
    <property type="match status" value="1"/>
</dbReference>
<evidence type="ECO:0000256" key="1">
    <source>
        <dbReference type="ARBA" id="ARBA00022553"/>
    </source>
</evidence>
<dbReference type="FunFam" id="1.10.8.60:FF:000120">
    <property type="entry name" value="Sigma-54-dependent Fis family transcriptional regulator"/>
    <property type="match status" value="1"/>
</dbReference>